<keyword evidence="2" id="KW-0812">Transmembrane</keyword>
<comment type="caution">
    <text evidence="3">The sequence shown here is derived from an EMBL/GenBank/DDBJ whole genome shotgun (WGS) entry which is preliminary data.</text>
</comment>
<dbReference type="AlphaFoldDB" id="A0A833RI46"/>
<accession>A0A833RI46</accession>
<feature type="compositionally biased region" description="Low complexity" evidence="1">
    <location>
        <begin position="7"/>
        <end position="30"/>
    </location>
</feature>
<keyword evidence="2" id="KW-0472">Membrane</keyword>
<dbReference type="EMBL" id="SWLB01000008">
    <property type="protein sequence ID" value="KAF3335423.1"/>
    <property type="molecule type" value="Genomic_DNA"/>
</dbReference>
<feature type="transmembrane region" description="Helical" evidence="2">
    <location>
        <begin position="131"/>
        <end position="154"/>
    </location>
</feature>
<dbReference type="OrthoDB" id="2126698at2759"/>
<evidence type="ECO:0000256" key="2">
    <source>
        <dbReference type="SAM" id="Phobius"/>
    </source>
</evidence>
<feature type="transmembrane region" description="Helical" evidence="2">
    <location>
        <begin position="101"/>
        <end position="119"/>
    </location>
</feature>
<name>A0A833RI46_9POAL</name>
<sequence>MDYSPLISKTAISSSPCSSSPTSPKTPNTAKGTTTNCSFETALAKHDEETGALIPAGGNETVETAVDVAPDSAVPMVVAKDVEKVRNARQAWEVFVNESKVLWAIAAPIAFNIICLYGMNSATQIAVGHVGNLELSAVAVGLSVVSNFSFGFLMG</sequence>
<protein>
    <submittedName>
        <fullName evidence="3">Uncharacterized protein</fullName>
    </submittedName>
</protein>
<keyword evidence="4" id="KW-1185">Reference proteome</keyword>
<dbReference type="Proteomes" id="UP000623129">
    <property type="component" value="Unassembled WGS sequence"/>
</dbReference>
<evidence type="ECO:0000256" key="1">
    <source>
        <dbReference type="SAM" id="MobiDB-lite"/>
    </source>
</evidence>
<reference evidence="3" key="1">
    <citation type="submission" date="2020-01" db="EMBL/GenBank/DDBJ databases">
        <title>Genome sequence of Kobresia littledalei, the first chromosome-level genome in the family Cyperaceae.</title>
        <authorList>
            <person name="Qu G."/>
        </authorList>
    </citation>
    <scope>NUCLEOTIDE SEQUENCE</scope>
    <source>
        <strain evidence="3">C.B.Clarke</strain>
        <tissue evidence="3">Leaf</tissue>
    </source>
</reference>
<proteinExistence type="predicted"/>
<keyword evidence="2" id="KW-1133">Transmembrane helix</keyword>
<evidence type="ECO:0000313" key="4">
    <source>
        <dbReference type="Proteomes" id="UP000623129"/>
    </source>
</evidence>
<organism evidence="3 4">
    <name type="scientific">Carex littledalei</name>
    <dbReference type="NCBI Taxonomy" id="544730"/>
    <lineage>
        <taxon>Eukaryota</taxon>
        <taxon>Viridiplantae</taxon>
        <taxon>Streptophyta</taxon>
        <taxon>Embryophyta</taxon>
        <taxon>Tracheophyta</taxon>
        <taxon>Spermatophyta</taxon>
        <taxon>Magnoliopsida</taxon>
        <taxon>Liliopsida</taxon>
        <taxon>Poales</taxon>
        <taxon>Cyperaceae</taxon>
        <taxon>Cyperoideae</taxon>
        <taxon>Cariceae</taxon>
        <taxon>Carex</taxon>
        <taxon>Carex subgen. Euthyceras</taxon>
    </lineage>
</organism>
<feature type="region of interest" description="Disordered" evidence="1">
    <location>
        <begin position="1"/>
        <end position="34"/>
    </location>
</feature>
<evidence type="ECO:0000313" key="3">
    <source>
        <dbReference type="EMBL" id="KAF3335423.1"/>
    </source>
</evidence>
<gene>
    <name evidence="3" type="ORF">FCM35_KLT19930</name>
</gene>